<dbReference type="EMBL" id="KL198036">
    <property type="protein sequence ID" value="KDQ14682.1"/>
    <property type="molecule type" value="Genomic_DNA"/>
</dbReference>
<evidence type="ECO:0008006" key="3">
    <source>
        <dbReference type="Google" id="ProtNLM"/>
    </source>
</evidence>
<protein>
    <recommendedName>
        <fullName evidence="3">F-box domain-containing protein</fullName>
    </recommendedName>
</protein>
<accession>A0A067MS41</accession>
<keyword evidence="2" id="KW-1185">Reference proteome</keyword>
<evidence type="ECO:0000313" key="1">
    <source>
        <dbReference type="EMBL" id="KDQ14682.1"/>
    </source>
</evidence>
<dbReference type="InParanoid" id="A0A067MS41"/>
<dbReference type="HOGENOM" id="CLU_1740207_0_0_1"/>
<reference evidence="2" key="1">
    <citation type="journal article" date="2014" name="Proc. Natl. Acad. Sci. U.S.A.">
        <title>Extensive sampling of basidiomycete genomes demonstrates inadequacy of the white-rot/brown-rot paradigm for wood decay fungi.</title>
        <authorList>
            <person name="Riley R."/>
            <person name="Salamov A.A."/>
            <person name="Brown D.W."/>
            <person name="Nagy L.G."/>
            <person name="Floudas D."/>
            <person name="Held B.W."/>
            <person name="Levasseur A."/>
            <person name="Lombard V."/>
            <person name="Morin E."/>
            <person name="Otillar R."/>
            <person name="Lindquist E.A."/>
            <person name="Sun H."/>
            <person name="LaButti K.M."/>
            <person name="Schmutz J."/>
            <person name="Jabbour D."/>
            <person name="Luo H."/>
            <person name="Baker S.E."/>
            <person name="Pisabarro A.G."/>
            <person name="Walton J.D."/>
            <person name="Blanchette R.A."/>
            <person name="Henrissat B."/>
            <person name="Martin F."/>
            <person name="Cullen D."/>
            <person name="Hibbett D.S."/>
            <person name="Grigoriev I.V."/>
        </authorList>
    </citation>
    <scope>NUCLEOTIDE SEQUENCE [LARGE SCALE GENOMIC DNA]</scope>
    <source>
        <strain evidence="2">FD-172 SS1</strain>
    </source>
</reference>
<dbReference type="Proteomes" id="UP000027195">
    <property type="component" value="Unassembled WGS sequence"/>
</dbReference>
<organism evidence="1 2">
    <name type="scientific">Botryobasidium botryosum (strain FD-172 SS1)</name>
    <dbReference type="NCBI Taxonomy" id="930990"/>
    <lineage>
        <taxon>Eukaryota</taxon>
        <taxon>Fungi</taxon>
        <taxon>Dikarya</taxon>
        <taxon>Basidiomycota</taxon>
        <taxon>Agaricomycotina</taxon>
        <taxon>Agaricomycetes</taxon>
        <taxon>Cantharellales</taxon>
        <taxon>Botryobasidiaceae</taxon>
        <taxon>Botryobasidium</taxon>
    </lineage>
</organism>
<evidence type="ECO:0000313" key="2">
    <source>
        <dbReference type="Proteomes" id="UP000027195"/>
    </source>
</evidence>
<proteinExistence type="predicted"/>
<sequence length="150" mass="15974">MMQGLALPREIAQLIVALALGPVPDVLDTARSRTPADATPLLLVCRAWHRTATDLLFRALVVPSPAATARLLDVLARHPALAARVRALHLPVLCRLSSALIRLCPNIRTLCLNILVYQQHVRLPPALAAINPAILKLYLATPPSGSGAGA</sequence>
<dbReference type="OrthoDB" id="3024795at2759"/>
<name>A0A067MS41_BOTB1</name>
<dbReference type="AlphaFoldDB" id="A0A067MS41"/>
<gene>
    <name evidence="1" type="ORF">BOTBODRAFT_338359</name>
</gene>